<sequence length="48" mass="5446">GTTPAAGGRPPPVGLPCRYDRRSTQLLRHRWTEREEPRSAPGCRFRTV</sequence>
<dbReference type="EMBL" id="CADCWK010000013">
    <property type="protein sequence ID" value="CAA9542655.1"/>
    <property type="molecule type" value="Genomic_DNA"/>
</dbReference>
<reference evidence="1" key="1">
    <citation type="submission" date="2020-02" db="EMBL/GenBank/DDBJ databases">
        <authorList>
            <person name="Meier V. D."/>
        </authorList>
    </citation>
    <scope>NUCLEOTIDE SEQUENCE</scope>
    <source>
        <strain evidence="1">AVDCRST_MAG33</strain>
    </source>
</reference>
<evidence type="ECO:0000313" key="1">
    <source>
        <dbReference type="EMBL" id="CAA9542655.1"/>
    </source>
</evidence>
<gene>
    <name evidence="1" type="ORF">AVDCRST_MAG33-166</name>
</gene>
<dbReference type="AlphaFoldDB" id="A0A6J4U6U3"/>
<protein>
    <submittedName>
        <fullName evidence="1">Uncharacterized protein</fullName>
    </submittedName>
</protein>
<organism evidence="1">
    <name type="scientific">uncultured Thermomicrobiales bacterium</name>
    <dbReference type="NCBI Taxonomy" id="1645740"/>
    <lineage>
        <taxon>Bacteria</taxon>
        <taxon>Pseudomonadati</taxon>
        <taxon>Thermomicrobiota</taxon>
        <taxon>Thermomicrobia</taxon>
        <taxon>Thermomicrobiales</taxon>
        <taxon>environmental samples</taxon>
    </lineage>
</organism>
<proteinExistence type="predicted"/>
<feature type="non-terminal residue" evidence="1">
    <location>
        <position position="48"/>
    </location>
</feature>
<name>A0A6J4U6U3_9BACT</name>
<accession>A0A6J4U6U3</accession>
<feature type="non-terminal residue" evidence="1">
    <location>
        <position position="1"/>
    </location>
</feature>